<keyword evidence="3 10" id="KW-0808">Transferase</keyword>
<comment type="similarity">
    <text evidence="2">Belongs to the bacterial sugar transferase family.</text>
</comment>
<dbReference type="EMBL" id="CP101988">
    <property type="protein sequence ID" value="UUI76062.1"/>
    <property type="molecule type" value="Genomic_DNA"/>
</dbReference>
<evidence type="ECO:0000256" key="1">
    <source>
        <dbReference type="ARBA" id="ARBA00004141"/>
    </source>
</evidence>
<evidence type="ECO:0000313" key="10">
    <source>
        <dbReference type="EMBL" id="UUI76062.1"/>
    </source>
</evidence>
<dbReference type="Pfam" id="PF02397">
    <property type="entry name" value="Bac_transf"/>
    <property type="match status" value="1"/>
</dbReference>
<dbReference type="PANTHER" id="PTHR30576">
    <property type="entry name" value="COLANIC BIOSYNTHESIS UDP-GLUCOSE LIPID CARRIER TRANSFERASE"/>
    <property type="match status" value="1"/>
</dbReference>
<dbReference type="Proteomes" id="UP001316189">
    <property type="component" value="Chromosome"/>
</dbReference>
<evidence type="ECO:0000256" key="6">
    <source>
        <dbReference type="ARBA" id="ARBA00023136"/>
    </source>
</evidence>
<evidence type="ECO:0000259" key="9">
    <source>
        <dbReference type="Pfam" id="PF02397"/>
    </source>
</evidence>
<keyword evidence="6 8" id="KW-0472">Membrane</keyword>
<dbReference type="InterPro" id="IPR017475">
    <property type="entry name" value="EPS_sugar_tfrase"/>
</dbReference>
<proteinExistence type="inferred from homology"/>
<evidence type="ECO:0000256" key="2">
    <source>
        <dbReference type="ARBA" id="ARBA00006464"/>
    </source>
</evidence>
<evidence type="ECO:0000256" key="5">
    <source>
        <dbReference type="ARBA" id="ARBA00022989"/>
    </source>
</evidence>
<sequence length="518" mass="55951">MSLIDDRDVPPARAVEIASEERRRVAAGPRLSWASSQPFVRRGPGTRGEPGRGGRHGLEWREQQTTYQWSTVARDVLLCTVIPTVLLFVMHGFTLLQLGWGAAIGLVFVVMVGVERGYERANLGDGPLEFQAVLRGGVLTSATLALFAVGFDADVPRTVVFGALPLMMGALAVARHLNRRGLHRRRRDGEAMRRTLVVGDSAAIDRVVADLRAAPQHGYQIAGVCVPALAEPGPEVGVPVLGSLSDIPQVVVDGDFDVVIVAGSDLTGQALRRLSWALEQTGASLVVAPGLVEVFGPRVMLEPTAGLSLIHVRPAESRGPRVALKRLFDLGGAVVALVLLAPLLLAVAAVVRLTSPGPALFRQTRVGKEGSEFKMLKFRSMVVGAEAQQAGLHDHNQADGPLFKLDDDPRVTRVGRFLRKHSIDEFPQLINVLRGEMALVGPRPPLAHEVAQYGDAVGRRLLVKPGLTGLWQISGRADLPWKEAVKLDLRYVENWSIALDLMILWKTVNVVVSGRGGR</sequence>
<keyword evidence="4 8" id="KW-0812">Transmembrane</keyword>
<feature type="region of interest" description="Disordered" evidence="7">
    <location>
        <begin position="35"/>
        <end position="59"/>
    </location>
</feature>
<keyword evidence="5 8" id="KW-1133">Transmembrane helix</keyword>
<reference evidence="10 11" key="1">
    <citation type="submission" date="2022-07" db="EMBL/GenBank/DDBJ databases">
        <title>Novel species in genus cellulomonas.</title>
        <authorList>
            <person name="Ye L."/>
        </authorList>
    </citation>
    <scope>NUCLEOTIDE SEQUENCE [LARGE SCALE GENOMIC DNA]</scope>
    <source>
        <strain evidence="11">zg-Y338</strain>
    </source>
</reference>
<dbReference type="RefSeq" id="WP_227567820.1">
    <property type="nucleotide sequence ID" value="NZ_CP101988.1"/>
</dbReference>
<feature type="transmembrane region" description="Helical" evidence="8">
    <location>
        <begin position="99"/>
        <end position="118"/>
    </location>
</feature>
<evidence type="ECO:0000256" key="7">
    <source>
        <dbReference type="SAM" id="MobiDB-lite"/>
    </source>
</evidence>
<dbReference type="GO" id="GO:0016740">
    <property type="term" value="F:transferase activity"/>
    <property type="evidence" value="ECO:0007669"/>
    <property type="project" value="UniProtKB-KW"/>
</dbReference>
<evidence type="ECO:0000256" key="3">
    <source>
        <dbReference type="ARBA" id="ARBA00022679"/>
    </source>
</evidence>
<organism evidence="10 11">
    <name type="scientific">Cellulomonas chengniuliangii</name>
    <dbReference type="NCBI Taxonomy" id="2968084"/>
    <lineage>
        <taxon>Bacteria</taxon>
        <taxon>Bacillati</taxon>
        <taxon>Actinomycetota</taxon>
        <taxon>Actinomycetes</taxon>
        <taxon>Micrococcales</taxon>
        <taxon>Cellulomonadaceae</taxon>
        <taxon>Cellulomonas</taxon>
    </lineage>
</organism>
<dbReference type="Gene3D" id="3.40.50.720">
    <property type="entry name" value="NAD(P)-binding Rossmann-like Domain"/>
    <property type="match status" value="1"/>
</dbReference>
<accession>A0ABY5KZW9</accession>
<feature type="domain" description="Bacterial sugar transferase" evidence="9">
    <location>
        <begin position="325"/>
        <end position="512"/>
    </location>
</feature>
<comment type="subcellular location">
    <subcellularLocation>
        <location evidence="1">Membrane</location>
        <topology evidence="1">Multi-pass membrane protein</topology>
    </subcellularLocation>
</comment>
<evidence type="ECO:0000256" key="8">
    <source>
        <dbReference type="SAM" id="Phobius"/>
    </source>
</evidence>
<dbReference type="PANTHER" id="PTHR30576:SF10">
    <property type="entry name" value="SLL5057 PROTEIN"/>
    <property type="match status" value="1"/>
</dbReference>
<dbReference type="InterPro" id="IPR003362">
    <property type="entry name" value="Bact_transf"/>
</dbReference>
<keyword evidence="11" id="KW-1185">Reference proteome</keyword>
<gene>
    <name evidence="10" type="ORF">NP064_03920</name>
</gene>
<dbReference type="NCBIfam" id="TIGR03025">
    <property type="entry name" value="EPS_sugtrans"/>
    <property type="match status" value="1"/>
</dbReference>
<evidence type="ECO:0000313" key="11">
    <source>
        <dbReference type="Proteomes" id="UP001316189"/>
    </source>
</evidence>
<feature type="compositionally biased region" description="Basic and acidic residues" evidence="7">
    <location>
        <begin position="49"/>
        <end position="59"/>
    </location>
</feature>
<evidence type="ECO:0000256" key="4">
    <source>
        <dbReference type="ARBA" id="ARBA00022692"/>
    </source>
</evidence>
<feature type="transmembrane region" description="Helical" evidence="8">
    <location>
        <begin position="327"/>
        <end position="351"/>
    </location>
</feature>
<name>A0ABY5KZW9_9CELL</name>
<feature type="transmembrane region" description="Helical" evidence="8">
    <location>
        <begin position="157"/>
        <end position="177"/>
    </location>
</feature>
<feature type="transmembrane region" description="Helical" evidence="8">
    <location>
        <begin position="76"/>
        <end position="93"/>
    </location>
</feature>
<protein>
    <submittedName>
        <fullName evidence="10">Sugar transferase</fullName>
    </submittedName>
</protein>
<feature type="transmembrane region" description="Helical" evidence="8">
    <location>
        <begin position="130"/>
        <end position="151"/>
    </location>
</feature>